<dbReference type="EMBL" id="CM045764">
    <property type="protein sequence ID" value="KAI8008379.1"/>
    <property type="molecule type" value="Genomic_DNA"/>
</dbReference>
<evidence type="ECO:0000313" key="2">
    <source>
        <dbReference type="Proteomes" id="UP001060215"/>
    </source>
</evidence>
<organism evidence="1 2">
    <name type="scientific">Camellia lanceoleosa</name>
    <dbReference type="NCBI Taxonomy" id="1840588"/>
    <lineage>
        <taxon>Eukaryota</taxon>
        <taxon>Viridiplantae</taxon>
        <taxon>Streptophyta</taxon>
        <taxon>Embryophyta</taxon>
        <taxon>Tracheophyta</taxon>
        <taxon>Spermatophyta</taxon>
        <taxon>Magnoliopsida</taxon>
        <taxon>eudicotyledons</taxon>
        <taxon>Gunneridae</taxon>
        <taxon>Pentapetalae</taxon>
        <taxon>asterids</taxon>
        <taxon>Ericales</taxon>
        <taxon>Theaceae</taxon>
        <taxon>Camellia</taxon>
    </lineage>
</organism>
<name>A0ACC0H5U7_9ERIC</name>
<dbReference type="Proteomes" id="UP001060215">
    <property type="component" value="Chromosome 7"/>
</dbReference>
<reference evidence="1 2" key="1">
    <citation type="journal article" date="2022" name="Plant J.">
        <title>Chromosome-level genome of Camellia lanceoleosa provides a valuable resource for understanding genome evolution and self-incompatibility.</title>
        <authorList>
            <person name="Gong W."/>
            <person name="Xiao S."/>
            <person name="Wang L."/>
            <person name="Liao Z."/>
            <person name="Chang Y."/>
            <person name="Mo W."/>
            <person name="Hu G."/>
            <person name="Li W."/>
            <person name="Zhao G."/>
            <person name="Zhu H."/>
            <person name="Hu X."/>
            <person name="Ji K."/>
            <person name="Xiang X."/>
            <person name="Song Q."/>
            <person name="Yuan D."/>
            <person name="Jin S."/>
            <person name="Zhang L."/>
        </authorList>
    </citation>
    <scope>NUCLEOTIDE SEQUENCE [LARGE SCALE GENOMIC DNA]</scope>
    <source>
        <strain evidence="1">SQ_2022a</strain>
    </source>
</reference>
<accession>A0ACC0H5U7</accession>
<protein>
    <submittedName>
        <fullName evidence="1">Uncharacterized protein</fullName>
    </submittedName>
</protein>
<comment type="caution">
    <text evidence="1">The sequence shown here is derived from an EMBL/GenBank/DDBJ whole genome shotgun (WGS) entry which is preliminary data.</text>
</comment>
<keyword evidence="2" id="KW-1185">Reference proteome</keyword>
<sequence>MFFEHCLDQLSHFTSSHNMRDSSIEVTEENRNASHKAKAQAMEAISKSILISLHVVEFTLTLQEAGCFSVVLECVLAPIAAATTSALQIPTIGIGARPFCSSQVN</sequence>
<gene>
    <name evidence="1" type="ORF">LOK49_LG07G00974</name>
</gene>
<evidence type="ECO:0000313" key="1">
    <source>
        <dbReference type="EMBL" id="KAI8008379.1"/>
    </source>
</evidence>
<proteinExistence type="predicted"/>